<dbReference type="PANTHER" id="PTHR43472:SF1">
    <property type="entry name" value="PHOSPHORIBOSYLAMINE--GLYCINE LIGASE, CHLOROPLASTIC"/>
    <property type="match status" value="1"/>
</dbReference>
<dbReference type="InterPro" id="IPR020559">
    <property type="entry name" value="PRibGlycinamide_synth_CS"/>
</dbReference>
<dbReference type="InterPro" id="IPR020562">
    <property type="entry name" value="PRibGlycinamide_synth_N"/>
</dbReference>
<accession>A0A0U5BHR7</accession>
<comment type="catalytic activity">
    <reaction evidence="14">
        <text>5-phospho-beta-D-ribosylamine + glycine + ATP = N(1)-(5-phospho-beta-D-ribosyl)glycinamide + ADP + phosphate + H(+)</text>
        <dbReference type="Rhea" id="RHEA:17453"/>
        <dbReference type="ChEBI" id="CHEBI:15378"/>
        <dbReference type="ChEBI" id="CHEBI:30616"/>
        <dbReference type="ChEBI" id="CHEBI:43474"/>
        <dbReference type="ChEBI" id="CHEBI:57305"/>
        <dbReference type="ChEBI" id="CHEBI:58681"/>
        <dbReference type="ChEBI" id="CHEBI:143788"/>
        <dbReference type="ChEBI" id="CHEBI:456216"/>
        <dbReference type="EC" id="6.3.4.13"/>
    </reaction>
</comment>
<dbReference type="InterPro" id="IPR016185">
    <property type="entry name" value="PreATP-grasp_dom_sf"/>
</dbReference>
<evidence type="ECO:0000313" key="15">
    <source>
        <dbReference type="EMBL" id="BAU29863.1"/>
    </source>
</evidence>
<evidence type="ECO:0000256" key="5">
    <source>
        <dbReference type="ARBA" id="ARBA00022598"/>
    </source>
</evidence>
<dbReference type="GO" id="GO:0005524">
    <property type="term" value="F:ATP binding"/>
    <property type="evidence" value="ECO:0007669"/>
    <property type="project" value="UniProtKB-UniRule"/>
</dbReference>
<evidence type="ECO:0000256" key="12">
    <source>
        <dbReference type="ARBA" id="ARBA00042242"/>
    </source>
</evidence>
<dbReference type="FunFam" id="3.90.600.10:FF:000001">
    <property type="entry name" value="Trifunctional purine biosynthetic protein adenosine-3"/>
    <property type="match status" value="1"/>
</dbReference>
<dbReference type="SMART" id="SM01210">
    <property type="entry name" value="GARS_C"/>
    <property type="match status" value="1"/>
</dbReference>
<dbReference type="InterPro" id="IPR020560">
    <property type="entry name" value="PRibGlycinamide_synth_C-dom"/>
</dbReference>
<dbReference type="AlphaFoldDB" id="A0A0U5BHR7"/>
<dbReference type="PANTHER" id="PTHR43472">
    <property type="entry name" value="PHOSPHORIBOSYLAMINE--GLYCINE LIGASE"/>
    <property type="match status" value="1"/>
</dbReference>
<comment type="pathway">
    <text evidence="3 14">Purine metabolism; IMP biosynthesis via de novo pathway; N(1)-(5-phospho-D-ribosyl)glycinamide from 5-phospho-alpha-D-ribose 1-diphosphate: step 2/2.</text>
</comment>
<dbReference type="NCBIfam" id="TIGR00877">
    <property type="entry name" value="purD"/>
    <property type="match status" value="1"/>
</dbReference>
<dbReference type="FunFam" id="3.30.1490.20:FF:000006">
    <property type="entry name" value="phosphoribosylamine--glycine ligase, chloroplastic-like"/>
    <property type="match status" value="1"/>
</dbReference>
<dbReference type="SMART" id="SM01209">
    <property type="entry name" value="GARS_A"/>
    <property type="match status" value="1"/>
</dbReference>
<evidence type="ECO:0000256" key="4">
    <source>
        <dbReference type="ARBA" id="ARBA00013255"/>
    </source>
</evidence>
<keyword evidence="16" id="KW-1185">Reference proteome</keyword>
<evidence type="ECO:0000256" key="14">
    <source>
        <dbReference type="HAMAP-Rule" id="MF_00138"/>
    </source>
</evidence>
<organism evidence="15 16">
    <name type="scientific">Aneurinibacillus soli</name>
    <dbReference type="NCBI Taxonomy" id="1500254"/>
    <lineage>
        <taxon>Bacteria</taxon>
        <taxon>Bacillati</taxon>
        <taxon>Bacillota</taxon>
        <taxon>Bacilli</taxon>
        <taxon>Bacillales</taxon>
        <taxon>Paenibacillaceae</taxon>
        <taxon>Aneurinibacillus group</taxon>
        <taxon>Aneurinibacillus</taxon>
    </lineage>
</organism>
<dbReference type="GO" id="GO:0006189">
    <property type="term" value="P:'de novo' IMP biosynthetic process"/>
    <property type="evidence" value="ECO:0007669"/>
    <property type="project" value="UniProtKB-UniRule"/>
</dbReference>
<dbReference type="OrthoDB" id="9807240at2"/>
<dbReference type="PROSITE" id="PS00184">
    <property type="entry name" value="GARS"/>
    <property type="match status" value="1"/>
</dbReference>
<reference evidence="15 16" key="1">
    <citation type="submission" date="2015-12" db="EMBL/GenBank/DDBJ databases">
        <title>Genome sequence of Aneurinibacillus soli.</title>
        <authorList>
            <person name="Lee J.S."/>
            <person name="Lee K.C."/>
            <person name="Kim K.K."/>
            <person name="Lee B.W."/>
        </authorList>
    </citation>
    <scope>NUCLEOTIDE SEQUENCE [LARGE SCALE GENOMIC DNA]</scope>
    <source>
        <strain evidence="15 16">CB4</strain>
    </source>
</reference>
<dbReference type="InterPro" id="IPR037123">
    <property type="entry name" value="PRibGlycinamide_synth_C_sf"/>
</dbReference>
<dbReference type="Pfam" id="PF02843">
    <property type="entry name" value="GARS_C"/>
    <property type="match status" value="1"/>
</dbReference>
<protein>
    <recommendedName>
        <fullName evidence="4 14">Phosphoribosylamine--glycine ligase</fullName>
        <ecNumber evidence="4 14">6.3.4.13</ecNumber>
    </recommendedName>
    <alternativeName>
        <fullName evidence="14">GARS</fullName>
    </alternativeName>
    <alternativeName>
        <fullName evidence="13 14">Phosphoribosylglycinamide synthetase</fullName>
    </alternativeName>
    <alternativeName>
        <fullName evidence="12 14">glycinamide ribonucleotide synthetase</fullName>
    </alternativeName>
</protein>
<evidence type="ECO:0000256" key="2">
    <source>
        <dbReference type="ARBA" id="ARBA00001946"/>
    </source>
</evidence>
<comment type="similarity">
    <text evidence="11 14">Belongs to the GARS family.</text>
</comment>
<keyword evidence="6" id="KW-0479">Metal-binding</keyword>
<dbReference type="InterPro" id="IPR000115">
    <property type="entry name" value="PRibGlycinamide_synth"/>
</dbReference>
<evidence type="ECO:0000256" key="13">
    <source>
        <dbReference type="ARBA" id="ARBA00042864"/>
    </source>
</evidence>
<proteinExistence type="inferred from homology"/>
<dbReference type="SUPFAM" id="SSF56059">
    <property type="entry name" value="Glutathione synthetase ATP-binding domain-like"/>
    <property type="match status" value="1"/>
</dbReference>
<keyword evidence="10" id="KW-0464">Manganese</keyword>
<dbReference type="SUPFAM" id="SSF52440">
    <property type="entry name" value="PreATP-grasp domain"/>
    <property type="match status" value="1"/>
</dbReference>
<evidence type="ECO:0000313" key="16">
    <source>
        <dbReference type="Proteomes" id="UP000217696"/>
    </source>
</evidence>
<dbReference type="Gene3D" id="3.30.1490.20">
    <property type="entry name" value="ATP-grasp fold, A domain"/>
    <property type="match status" value="1"/>
</dbReference>
<keyword evidence="8 14" id="KW-0658">Purine biosynthesis</keyword>
<dbReference type="InterPro" id="IPR020561">
    <property type="entry name" value="PRibGlycinamid_synth_ATP-grasp"/>
</dbReference>
<evidence type="ECO:0000256" key="8">
    <source>
        <dbReference type="ARBA" id="ARBA00022755"/>
    </source>
</evidence>
<dbReference type="GO" id="GO:0009113">
    <property type="term" value="P:purine nucleobase biosynthetic process"/>
    <property type="evidence" value="ECO:0007669"/>
    <property type="project" value="InterPro"/>
</dbReference>
<keyword evidence="5 14" id="KW-0436">Ligase</keyword>
<dbReference type="KEGG" id="asoc:CB4_04117"/>
<dbReference type="HAMAP" id="MF_00138">
    <property type="entry name" value="GARS"/>
    <property type="match status" value="1"/>
</dbReference>
<comment type="cofactor">
    <cofactor evidence="2">
        <name>Mg(2+)</name>
        <dbReference type="ChEBI" id="CHEBI:18420"/>
    </cofactor>
</comment>
<dbReference type="UniPathway" id="UPA00074">
    <property type="reaction ID" value="UER00125"/>
</dbReference>
<dbReference type="EMBL" id="AP017312">
    <property type="protein sequence ID" value="BAU29863.1"/>
    <property type="molecule type" value="Genomic_DNA"/>
</dbReference>
<keyword evidence="9" id="KW-0067">ATP-binding</keyword>
<dbReference type="Proteomes" id="UP000217696">
    <property type="component" value="Chromosome"/>
</dbReference>
<name>A0A0U5BHR7_9BACL</name>
<evidence type="ECO:0000256" key="10">
    <source>
        <dbReference type="ARBA" id="ARBA00023211"/>
    </source>
</evidence>
<dbReference type="FunFam" id="3.30.470.20:FF:000018">
    <property type="entry name" value="Trifunctional purine biosynthetic protein adenosine-3"/>
    <property type="match status" value="1"/>
</dbReference>
<dbReference type="EC" id="6.3.4.13" evidence="4 14"/>
<dbReference type="GO" id="GO:0004637">
    <property type="term" value="F:phosphoribosylamine-glycine ligase activity"/>
    <property type="evidence" value="ECO:0007669"/>
    <property type="project" value="UniProtKB-UniRule"/>
</dbReference>
<dbReference type="FunFam" id="3.40.50.20:FF:000006">
    <property type="entry name" value="Phosphoribosylamine--glycine ligase, chloroplastic"/>
    <property type="match status" value="1"/>
</dbReference>
<dbReference type="PROSITE" id="PS50975">
    <property type="entry name" value="ATP_GRASP"/>
    <property type="match status" value="1"/>
</dbReference>
<dbReference type="InterPro" id="IPR013815">
    <property type="entry name" value="ATP_grasp_subdomain_1"/>
</dbReference>
<dbReference type="GO" id="GO:0046872">
    <property type="term" value="F:metal ion binding"/>
    <property type="evidence" value="ECO:0007669"/>
    <property type="project" value="UniProtKB-KW"/>
</dbReference>
<dbReference type="Gene3D" id="3.90.600.10">
    <property type="entry name" value="Phosphoribosylglycinamide synthetase, C-terminal domain"/>
    <property type="match status" value="1"/>
</dbReference>
<evidence type="ECO:0000256" key="11">
    <source>
        <dbReference type="ARBA" id="ARBA00038345"/>
    </source>
</evidence>
<dbReference type="SUPFAM" id="SSF51246">
    <property type="entry name" value="Rudiment single hybrid motif"/>
    <property type="match status" value="1"/>
</dbReference>
<gene>
    <name evidence="14 15" type="primary">purD</name>
    <name evidence="15" type="ORF">CB4_04117</name>
</gene>
<dbReference type="InterPro" id="IPR011054">
    <property type="entry name" value="Rudment_hybrid_motif"/>
</dbReference>
<sequence length="427" mass="45653">MKVLVVGSGGREHALVWKLQQSPSVEKVYCAPGNAGIAQMAECAPIGVNDFAALIAFAKQEEIELTVIGPEDPLLAGIVDAFEEAGLKVFGPNRLAAMMEGSKKFAKDLMLKYGIPTGGYQSFTDYEQARAYVREQGAPIVIKADGLAAGKGVVVAMTLEEAEDALHSMMVEDTFAGAGARVVVEEYLTGEEMTILAFVDGETVIPMVPSQDHKPAFDDDKGPNTGGMGTYSPVPHMDAAIVQQAIDTIVLPTAKAMVQEGISFRGILYTGLMMTEQGPKVIEYNARFGDPETQVVLPRLASDLAEIFLAVAEGRLAEMEEVKWKDDAAVCVIMASEGYPGPYPKGRVITGLPEPTKDVIVFHAGTAEKDGQIVTNGGRVLGITALGSDLHEAKRKAYETIKGISFEGAHYRTDIAAKALRRAESRS</sequence>
<evidence type="ECO:0000256" key="7">
    <source>
        <dbReference type="ARBA" id="ARBA00022741"/>
    </source>
</evidence>
<dbReference type="Gene3D" id="3.40.50.20">
    <property type="match status" value="1"/>
</dbReference>
<comment type="cofactor">
    <cofactor evidence="1">
        <name>Mn(2+)</name>
        <dbReference type="ChEBI" id="CHEBI:29035"/>
    </cofactor>
</comment>
<keyword evidence="7" id="KW-0547">Nucleotide-binding</keyword>
<evidence type="ECO:0000256" key="1">
    <source>
        <dbReference type="ARBA" id="ARBA00001936"/>
    </source>
</evidence>
<dbReference type="Pfam" id="PF02844">
    <property type="entry name" value="GARS_N"/>
    <property type="match status" value="1"/>
</dbReference>
<evidence type="ECO:0000256" key="3">
    <source>
        <dbReference type="ARBA" id="ARBA00005174"/>
    </source>
</evidence>
<dbReference type="RefSeq" id="WP_096467502.1">
    <property type="nucleotide sequence ID" value="NZ_AP017312.1"/>
</dbReference>
<dbReference type="InterPro" id="IPR011761">
    <property type="entry name" value="ATP-grasp"/>
</dbReference>
<dbReference type="Pfam" id="PF01071">
    <property type="entry name" value="GARS_A"/>
    <property type="match status" value="1"/>
</dbReference>
<evidence type="ECO:0000256" key="6">
    <source>
        <dbReference type="ARBA" id="ARBA00022723"/>
    </source>
</evidence>
<evidence type="ECO:0000256" key="9">
    <source>
        <dbReference type="ARBA" id="ARBA00022840"/>
    </source>
</evidence>
<dbReference type="Gene3D" id="3.30.470.20">
    <property type="entry name" value="ATP-grasp fold, B domain"/>
    <property type="match status" value="1"/>
</dbReference>